<organism evidence="1 2">
    <name type="scientific">Providencia stuartii</name>
    <dbReference type="NCBI Taxonomy" id="588"/>
    <lineage>
        <taxon>Bacteria</taxon>
        <taxon>Pseudomonadati</taxon>
        <taxon>Pseudomonadota</taxon>
        <taxon>Gammaproteobacteria</taxon>
        <taxon>Enterobacterales</taxon>
        <taxon>Morganellaceae</taxon>
        <taxon>Providencia</taxon>
    </lineage>
</organism>
<dbReference type="AlphaFoldDB" id="A0AAJ1JDE5"/>
<evidence type="ECO:0000313" key="2">
    <source>
        <dbReference type="Proteomes" id="UP001163056"/>
    </source>
</evidence>
<evidence type="ECO:0000313" key="1">
    <source>
        <dbReference type="EMBL" id="MDE8768977.1"/>
    </source>
</evidence>
<reference evidence="1 2" key="1">
    <citation type="submission" date="2023-03" db="EMBL/GenBank/DDBJ databases">
        <title>WGS of NDM-producing Providencia thailandensis from Ukrainian patients.</title>
        <authorList>
            <person name="Zabicka D."/>
            <person name="Izdebski R."/>
            <person name="Urbanowicz P."/>
            <person name="Biedrzycka M."/>
            <person name="Guzek A."/>
            <person name="Gniadkowski M."/>
        </authorList>
    </citation>
    <scope>NUCLEOTIDE SEQUENCE [LARGE SCALE GENOMIC DNA]</scope>
    <source>
        <strain evidence="1 2">8015-22</strain>
    </source>
</reference>
<comment type="caution">
    <text evidence="1">The sequence shown here is derived from an EMBL/GenBank/DDBJ whole genome shotgun (WGS) entry which is preliminary data.</text>
</comment>
<sequence length="111" mass="12484">MSHKIEDAFDSEGILEHGANDENTYWFSLKDIPTIITVTVSKGKMAGLDGYKFKLSHYINTPQQAGPYRPSRQWGDDKAYALHQAVSAITDYYDMAIKNGDKPSAKWLIEA</sequence>
<name>A0AAJ1JDE5_PROST</name>
<protein>
    <submittedName>
        <fullName evidence="1">Uncharacterized protein</fullName>
    </submittedName>
</protein>
<accession>A0AAJ1JDE5</accession>
<proteinExistence type="predicted"/>
<dbReference type="RefSeq" id="WP_088499282.1">
    <property type="nucleotide sequence ID" value="NZ_CP181870.1"/>
</dbReference>
<dbReference type="Proteomes" id="UP001163056">
    <property type="component" value="Unassembled WGS sequence"/>
</dbReference>
<gene>
    <name evidence="1" type="ORF">PZS58_05455</name>
</gene>
<dbReference type="EMBL" id="JAREJI010000002">
    <property type="protein sequence ID" value="MDE8768977.1"/>
    <property type="molecule type" value="Genomic_DNA"/>
</dbReference>